<evidence type="ECO:0000256" key="12">
    <source>
        <dbReference type="ARBA" id="ARBA00023128"/>
    </source>
</evidence>
<proteinExistence type="inferred from homology"/>
<comment type="similarity">
    <text evidence="4 13">Belongs to the complex I NDUFA10 subunit family.</text>
</comment>
<keyword evidence="10" id="KW-0809">Transit peptide</keyword>
<dbReference type="SUPFAM" id="SSF52540">
    <property type="entry name" value="P-loop containing nucleoside triphosphate hydrolases"/>
    <property type="match status" value="1"/>
</dbReference>
<keyword evidence="12 13" id="KW-0496">Mitochondrion</keyword>
<evidence type="ECO:0000313" key="16">
    <source>
        <dbReference type="Proteomes" id="UP001153636"/>
    </source>
</evidence>
<evidence type="ECO:0000256" key="13">
    <source>
        <dbReference type="PIRNR" id="PIRNR000543"/>
    </source>
</evidence>
<dbReference type="OrthoDB" id="17400at2759"/>
<keyword evidence="6 13" id="KW-0813">Transport</keyword>
<keyword evidence="9 13" id="KW-0274">FAD</keyword>
<dbReference type="Gene3D" id="3.40.50.300">
    <property type="entry name" value="P-loop containing nucleotide triphosphate hydrolases"/>
    <property type="match status" value="1"/>
</dbReference>
<reference evidence="15" key="1">
    <citation type="submission" date="2022-01" db="EMBL/GenBank/DDBJ databases">
        <authorList>
            <person name="King R."/>
        </authorList>
    </citation>
    <scope>NUCLEOTIDE SEQUENCE</scope>
</reference>
<evidence type="ECO:0000256" key="11">
    <source>
        <dbReference type="ARBA" id="ARBA00022982"/>
    </source>
</evidence>
<dbReference type="InterPro" id="IPR050566">
    <property type="entry name" value="Deoxyribonucleoside_kinase"/>
</dbReference>
<keyword evidence="8 13" id="KW-0679">Respiratory chain</keyword>
<dbReference type="GO" id="GO:0005759">
    <property type="term" value="C:mitochondrial matrix"/>
    <property type="evidence" value="ECO:0007669"/>
    <property type="project" value="UniProtKB-SubCell"/>
</dbReference>
<evidence type="ECO:0000256" key="6">
    <source>
        <dbReference type="ARBA" id="ARBA00022448"/>
    </source>
</evidence>
<accession>A0A9P0CRQ9</accession>
<dbReference type="EMBL" id="OV651831">
    <property type="protein sequence ID" value="CAH1105368.1"/>
    <property type="molecule type" value="Genomic_DNA"/>
</dbReference>
<evidence type="ECO:0000256" key="7">
    <source>
        <dbReference type="ARBA" id="ARBA00022630"/>
    </source>
</evidence>
<evidence type="ECO:0000256" key="9">
    <source>
        <dbReference type="ARBA" id="ARBA00022827"/>
    </source>
</evidence>
<evidence type="ECO:0000256" key="8">
    <source>
        <dbReference type="ARBA" id="ARBA00022660"/>
    </source>
</evidence>
<keyword evidence="11 13" id="KW-0249">Electron transport</keyword>
<dbReference type="Pfam" id="PF01712">
    <property type="entry name" value="dNK"/>
    <property type="match status" value="1"/>
</dbReference>
<protein>
    <recommendedName>
        <fullName evidence="5 13">NADH dehydrogenase [ubiquinone] 1 alpha subcomplex subunit 10, mitochondrial</fullName>
    </recommendedName>
</protein>
<evidence type="ECO:0000256" key="4">
    <source>
        <dbReference type="ARBA" id="ARBA00008606"/>
    </source>
</evidence>
<keyword evidence="7 13" id="KW-0285">Flavoprotein</keyword>
<evidence type="ECO:0000256" key="5">
    <source>
        <dbReference type="ARBA" id="ARBA00017279"/>
    </source>
</evidence>
<feature type="domain" description="Deoxynucleoside kinase" evidence="14">
    <location>
        <begin position="79"/>
        <end position="310"/>
    </location>
</feature>
<comment type="cofactor">
    <cofactor evidence="1 13">
        <name>FAD</name>
        <dbReference type="ChEBI" id="CHEBI:57692"/>
    </cofactor>
</comment>
<gene>
    <name evidence="15" type="ORF">PSYICH_LOCUS6308</name>
</gene>
<dbReference type="GO" id="GO:0006120">
    <property type="term" value="P:mitochondrial electron transport, NADH to ubiquinone"/>
    <property type="evidence" value="ECO:0007669"/>
    <property type="project" value="InterPro"/>
</dbReference>
<evidence type="ECO:0000256" key="1">
    <source>
        <dbReference type="ARBA" id="ARBA00001974"/>
    </source>
</evidence>
<comment type="subcellular location">
    <subcellularLocation>
        <location evidence="3 13">Mitochondrion matrix</location>
    </subcellularLocation>
</comment>
<keyword evidence="16" id="KW-1185">Reference proteome</keyword>
<evidence type="ECO:0000256" key="3">
    <source>
        <dbReference type="ARBA" id="ARBA00004305"/>
    </source>
</evidence>
<name>A0A9P0CRQ9_9CUCU</name>
<dbReference type="InterPro" id="IPR031314">
    <property type="entry name" value="DNK_dom"/>
</dbReference>
<dbReference type="InterPro" id="IPR015828">
    <property type="entry name" value="NDUFA10"/>
</dbReference>
<dbReference type="Proteomes" id="UP001153636">
    <property type="component" value="Chromosome 19"/>
</dbReference>
<sequence length="407" mass="47496">MSTFVRLGLKRIIQNQALNNNFNQKNVTFIRTITSKTTRMSQEDVSKPSPWPYNEKGYNLFNYFFDKTTSRLDENSKIIVVEGPLAAGKSKCAKQLASELDMLYLPEANLDMMYINNYGFDQRKLDSELPESCISWDVMDFLRNPKHRHTLRFQLQQYVVKLSQYIDALAHVLSTGQGVILDRCVYSDFVFAEAMFSQGFISKLGIKKYYEFRDNTIGELLRPHLIIYLDIPVPKVLENIKKRGISYEQDSKALTPQYLSVMEKHYKQNYLKELSKHSELLVYDWTDAGDVEIVIEDIERIDFNKYDAQDTHLKDWDHKMEEDWASLRHKYADKKEILMNYCNIPCFEVPELVVDAEDANTYHNVIEEAPGNKFLPGYNTHLGDTGTIFKMSSPHRNTLPLRERRTS</sequence>
<evidence type="ECO:0000256" key="2">
    <source>
        <dbReference type="ARBA" id="ARBA00003195"/>
    </source>
</evidence>
<organism evidence="15 16">
    <name type="scientific">Psylliodes chrysocephalus</name>
    <dbReference type="NCBI Taxonomy" id="3402493"/>
    <lineage>
        <taxon>Eukaryota</taxon>
        <taxon>Metazoa</taxon>
        <taxon>Ecdysozoa</taxon>
        <taxon>Arthropoda</taxon>
        <taxon>Hexapoda</taxon>
        <taxon>Insecta</taxon>
        <taxon>Pterygota</taxon>
        <taxon>Neoptera</taxon>
        <taxon>Endopterygota</taxon>
        <taxon>Coleoptera</taxon>
        <taxon>Polyphaga</taxon>
        <taxon>Cucujiformia</taxon>
        <taxon>Chrysomeloidea</taxon>
        <taxon>Chrysomelidae</taxon>
        <taxon>Galerucinae</taxon>
        <taxon>Alticini</taxon>
        <taxon>Psylliodes</taxon>
    </lineage>
</organism>
<dbReference type="PANTHER" id="PTHR10513">
    <property type="entry name" value="DEOXYNUCLEOSIDE KINASE"/>
    <property type="match status" value="1"/>
</dbReference>
<evidence type="ECO:0000256" key="10">
    <source>
        <dbReference type="ARBA" id="ARBA00022946"/>
    </source>
</evidence>
<dbReference type="AlphaFoldDB" id="A0A9P0CRQ9"/>
<dbReference type="PIRSF" id="PIRSF000543">
    <property type="entry name" value="NADH_UQ_42KD"/>
    <property type="match status" value="1"/>
</dbReference>
<evidence type="ECO:0000313" key="15">
    <source>
        <dbReference type="EMBL" id="CAH1105368.1"/>
    </source>
</evidence>
<dbReference type="InterPro" id="IPR027417">
    <property type="entry name" value="P-loop_NTPase"/>
</dbReference>
<dbReference type="PANTHER" id="PTHR10513:SF15">
    <property type="entry name" value="NADH DEHYDROGENASE [UBIQUINONE] 1 ALPHA SUBCOMPLEX SUBUNIT 10, MITOCHONDRIAL"/>
    <property type="match status" value="1"/>
</dbReference>
<comment type="function">
    <text evidence="2 13">Accessory subunit of the mitochondrial membrane respiratory chain NADH dehydrogenase (Complex I), that is believed not to be involved in catalysis. Complex I functions in the transfer of electrons from NADH to the respiratory chain. The immediate electron acceptor for the enzyme is believed to be ubiquinone.</text>
</comment>
<evidence type="ECO:0000259" key="14">
    <source>
        <dbReference type="Pfam" id="PF01712"/>
    </source>
</evidence>